<dbReference type="Proteomes" id="UP000576087">
    <property type="component" value="Unassembled WGS sequence"/>
</dbReference>
<evidence type="ECO:0000313" key="6">
    <source>
        <dbReference type="Proteomes" id="UP000524535"/>
    </source>
</evidence>
<organism evidence="3 6">
    <name type="scientific">Aliirhizobium cellulosilyticum</name>
    <dbReference type="NCBI Taxonomy" id="393664"/>
    <lineage>
        <taxon>Bacteria</taxon>
        <taxon>Pseudomonadati</taxon>
        <taxon>Pseudomonadota</taxon>
        <taxon>Alphaproteobacteria</taxon>
        <taxon>Hyphomicrobiales</taxon>
        <taxon>Rhizobiaceae</taxon>
        <taxon>Aliirhizobium</taxon>
    </lineage>
</organism>
<name>A0A7W6XA96_9HYPH</name>
<evidence type="ECO:0000313" key="7">
    <source>
        <dbReference type="Proteomes" id="UP000576087"/>
    </source>
</evidence>
<protein>
    <submittedName>
        <fullName evidence="3">Uncharacterized protein</fullName>
    </submittedName>
</protein>
<dbReference type="EMBL" id="JACIGY010000003">
    <property type="protein sequence ID" value="MBB4412422.1"/>
    <property type="molecule type" value="Genomic_DNA"/>
</dbReference>
<gene>
    <name evidence="3" type="ORF">GGE31_002935</name>
    <name evidence="2" type="ORF">GGE33_003118</name>
    <name evidence="4" type="ORF">GGE35_002876</name>
</gene>
<dbReference type="Proteomes" id="UP000524535">
    <property type="component" value="Unassembled WGS sequence"/>
</dbReference>
<sequence>MNRVIKLAAAAAIASLSYAGISYADSLEMNWAPELEKTLTTFNAPFNIEYTDDYNTGGGDDTNPDAVALPANEVPKLQAAIESNKSLSRRLVRRGVILDDVVNAQQAADGSVTFWIR</sequence>
<proteinExistence type="predicted"/>
<accession>A0A7W6XA96</accession>
<evidence type="ECO:0000256" key="1">
    <source>
        <dbReference type="SAM" id="SignalP"/>
    </source>
</evidence>
<feature type="chain" id="PRO_5036214431" evidence="1">
    <location>
        <begin position="25"/>
        <end position="117"/>
    </location>
</feature>
<feature type="signal peptide" evidence="1">
    <location>
        <begin position="1"/>
        <end position="24"/>
    </location>
</feature>
<evidence type="ECO:0000313" key="4">
    <source>
        <dbReference type="EMBL" id="MBB4447054.1"/>
    </source>
</evidence>
<dbReference type="EMBL" id="JACIHM010000003">
    <property type="protein sequence ID" value="MBB4447054.1"/>
    <property type="molecule type" value="Genomic_DNA"/>
</dbReference>
<evidence type="ECO:0000313" key="2">
    <source>
        <dbReference type="EMBL" id="MBB4349356.1"/>
    </source>
</evidence>
<keyword evidence="6" id="KW-1185">Reference proteome</keyword>
<comment type="caution">
    <text evidence="3">The sequence shown here is derived from an EMBL/GenBank/DDBJ whole genome shotgun (WGS) entry which is preliminary data.</text>
</comment>
<dbReference type="RefSeq" id="WP_183824463.1">
    <property type="nucleotide sequence ID" value="NZ_JACIGW010000003.1"/>
</dbReference>
<evidence type="ECO:0000313" key="3">
    <source>
        <dbReference type="EMBL" id="MBB4412422.1"/>
    </source>
</evidence>
<keyword evidence="1" id="KW-0732">Signal</keyword>
<dbReference type="EMBL" id="JACIGW010000003">
    <property type="protein sequence ID" value="MBB4349356.1"/>
    <property type="molecule type" value="Genomic_DNA"/>
</dbReference>
<dbReference type="Proteomes" id="UP000520770">
    <property type="component" value="Unassembled WGS sequence"/>
</dbReference>
<reference evidence="5 6" key="1">
    <citation type="submission" date="2020-08" db="EMBL/GenBank/DDBJ databases">
        <title>Genomic Encyclopedia of Type Strains, Phase IV (KMG-V): Genome sequencing to study the core and pangenomes of soil and plant-associated prokaryotes.</title>
        <authorList>
            <person name="Whitman W."/>
        </authorList>
    </citation>
    <scope>NUCLEOTIDE SEQUENCE [LARGE SCALE GENOMIC DNA]</scope>
    <source>
        <strain evidence="3 6">SEMIA 444</strain>
        <strain evidence="2 5">SEMIA 448</strain>
        <strain evidence="4 7">SEMIA 452</strain>
    </source>
</reference>
<evidence type="ECO:0000313" key="5">
    <source>
        <dbReference type="Proteomes" id="UP000520770"/>
    </source>
</evidence>
<dbReference type="AlphaFoldDB" id="A0A7W6XA96"/>